<proteinExistence type="predicted"/>
<evidence type="ECO:0000313" key="2">
    <source>
        <dbReference type="EMBL" id="MBC6679813.1"/>
    </source>
</evidence>
<dbReference type="PROSITE" id="PS50846">
    <property type="entry name" value="HMA_2"/>
    <property type="match status" value="1"/>
</dbReference>
<evidence type="ECO:0000259" key="1">
    <source>
        <dbReference type="PROSITE" id="PS50846"/>
    </source>
</evidence>
<accession>A0A923SVY6</accession>
<dbReference type="AlphaFoldDB" id="A0A923SVY6"/>
<organism evidence="2 3">
    <name type="scientific">Zhenpiania hominis</name>
    <dbReference type="NCBI Taxonomy" id="2763644"/>
    <lineage>
        <taxon>Bacteria</taxon>
        <taxon>Bacillati</taxon>
        <taxon>Bacillota</taxon>
        <taxon>Clostridia</taxon>
        <taxon>Peptostreptococcales</taxon>
        <taxon>Anaerovoracaceae</taxon>
        <taxon>Zhenpiania</taxon>
    </lineage>
</organism>
<keyword evidence="3" id="KW-1185">Reference proteome</keyword>
<sequence length="72" mass="8066">MKKTYKIDVDCANCANKMEGAAKNTDGVKDATVNFMTLKMIVEFEEGQDPKAVMPEVLKNCKKVESDCEIYL</sequence>
<gene>
    <name evidence="2" type="ORF">H9L42_08225</name>
</gene>
<dbReference type="Gene3D" id="3.30.70.100">
    <property type="match status" value="1"/>
</dbReference>
<comment type="caution">
    <text evidence="2">The sequence shown here is derived from an EMBL/GenBank/DDBJ whole genome shotgun (WGS) entry which is preliminary data.</text>
</comment>
<name>A0A923SVY6_9FIRM</name>
<evidence type="ECO:0000313" key="3">
    <source>
        <dbReference type="Proteomes" id="UP000602647"/>
    </source>
</evidence>
<dbReference type="SUPFAM" id="SSF55008">
    <property type="entry name" value="HMA, heavy metal-associated domain"/>
    <property type="match status" value="1"/>
</dbReference>
<dbReference type="GO" id="GO:0046872">
    <property type="term" value="F:metal ion binding"/>
    <property type="evidence" value="ECO:0007669"/>
    <property type="project" value="InterPro"/>
</dbReference>
<dbReference type="InterPro" id="IPR036163">
    <property type="entry name" value="HMA_dom_sf"/>
</dbReference>
<dbReference type="Proteomes" id="UP000602647">
    <property type="component" value="Unassembled WGS sequence"/>
</dbReference>
<dbReference type="RefSeq" id="WP_187302919.1">
    <property type="nucleotide sequence ID" value="NZ_CBCTON010000011.1"/>
</dbReference>
<feature type="domain" description="HMA" evidence="1">
    <location>
        <begin position="1"/>
        <end position="69"/>
    </location>
</feature>
<dbReference type="EMBL" id="JACRYT010000007">
    <property type="protein sequence ID" value="MBC6679813.1"/>
    <property type="molecule type" value="Genomic_DNA"/>
</dbReference>
<dbReference type="Pfam" id="PF00403">
    <property type="entry name" value="HMA"/>
    <property type="match status" value="1"/>
</dbReference>
<dbReference type="CDD" id="cd00371">
    <property type="entry name" value="HMA"/>
    <property type="match status" value="1"/>
</dbReference>
<reference evidence="2" key="1">
    <citation type="submission" date="2020-08" db="EMBL/GenBank/DDBJ databases">
        <title>Genome public.</title>
        <authorList>
            <person name="Liu C."/>
            <person name="Sun Q."/>
        </authorList>
    </citation>
    <scope>NUCLEOTIDE SEQUENCE</scope>
    <source>
        <strain evidence="2">BX12</strain>
    </source>
</reference>
<dbReference type="InterPro" id="IPR006121">
    <property type="entry name" value="HMA_dom"/>
</dbReference>
<protein>
    <submittedName>
        <fullName evidence="2">Cation transporter</fullName>
    </submittedName>
</protein>